<evidence type="ECO:0000256" key="2">
    <source>
        <dbReference type="ARBA" id="ARBA00022723"/>
    </source>
</evidence>
<comment type="caution">
    <text evidence="8">The sequence shown here is derived from an EMBL/GenBank/DDBJ whole genome shotgun (WGS) entry which is preliminary data.</text>
</comment>
<dbReference type="OrthoDB" id="3522308at2759"/>
<evidence type="ECO:0000256" key="6">
    <source>
        <dbReference type="SAM" id="MobiDB-lite"/>
    </source>
</evidence>
<dbReference type="GO" id="GO:0006351">
    <property type="term" value="P:DNA-templated transcription"/>
    <property type="evidence" value="ECO:0007669"/>
    <property type="project" value="InterPro"/>
</dbReference>
<dbReference type="InterPro" id="IPR007219">
    <property type="entry name" value="XnlR_reg_dom"/>
</dbReference>
<feature type="compositionally biased region" description="Polar residues" evidence="6">
    <location>
        <begin position="195"/>
        <end position="204"/>
    </location>
</feature>
<protein>
    <recommendedName>
        <fullName evidence="7">Zn(2)-C6 fungal-type domain-containing protein</fullName>
    </recommendedName>
</protein>
<dbReference type="STRING" id="155417.A0A4V1XA00"/>
<dbReference type="InterPro" id="IPR050815">
    <property type="entry name" value="TF_fung"/>
</dbReference>
<feature type="compositionally biased region" description="Pro residues" evidence="6">
    <location>
        <begin position="183"/>
        <end position="192"/>
    </location>
</feature>
<dbReference type="AlphaFoldDB" id="A0A4V1XA00"/>
<dbReference type="Gene3D" id="4.10.240.10">
    <property type="entry name" value="Zn(2)-C6 fungal-type DNA-binding domain"/>
    <property type="match status" value="1"/>
</dbReference>
<reference evidence="8 9" key="1">
    <citation type="submission" date="2018-06" db="EMBL/GenBank/DDBJ databases">
        <title>Complete Genomes of Monosporascus.</title>
        <authorList>
            <person name="Robinson A.J."/>
            <person name="Natvig D.O."/>
        </authorList>
    </citation>
    <scope>NUCLEOTIDE SEQUENCE [LARGE SCALE GENOMIC DNA]</scope>
    <source>
        <strain evidence="8 9">CBS 110550</strain>
    </source>
</reference>
<dbReference type="SMART" id="SM00066">
    <property type="entry name" value="GAL4"/>
    <property type="match status" value="1"/>
</dbReference>
<evidence type="ECO:0000256" key="1">
    <source>
        <dbReference type="ARBA" id="ARBA00004123"/>
    </source>
</evidence>
<dbReference type="Pfam" id="PF04082">
    <property type="entry name" value="Fungal_trans"/>
    <property type="match status" value="1"/>
</dbReference>
<dbReference type="EMBL" id="QJNU01000408">
    <property type="protein sequence ID" value="RYO99738.1"/>
    <property type="molecule type" value="Genomic_DNA"/>
</dbReference>
<dbReference type="InterPro" id="IPR001138">
    <property type="entry name" value="Zn2Cys6_DnaBD"/>
</dbReference>
<name>A0A4V1XA00_9PEZI</name>
<proteinExistence type="predicted"/>
<feature type="region of interest" description="Disordered" evidence="6">
    <location>
        <begin position="182"/>
        <end position="213"/>
    </location>
</feature>
<evidence type="ECO:0000256" key="4">
    <source>
        <dbReference type="ARBA" id="ARBA00023163"/>
    </source>
</evidence>
<evidence type="ECO:0000259" key="7">
    <source>
        <dbReference type="PROSITE" id="PS50048"/>
    </source>
</evidence>
<feature type="region of interest" description="Disordered" evidence="6">
    <location>
        <begin position="1"/>
        <end position="35"/>
    </location>
</feature>
<dbReference type="GO" id="GO:0008270">
    <property type="term" value="F:zinc ion binding"/>
    <property type="evidence" value="ECO:0007669"/>
    <property type="project" value="InterPro"/>
</dbReference>
<dbReference type="GO" id="GO:0000981">
    <property type="term" value="F:DNA-binding transcription factor activity, RNA polymerase II-specific"/>
    <property type="evidence" value="ECO:0007669"/>
    <property type="project" value="InterPro"/>
</dbReference>
<dbReference type="PANTHER" id="PTHR47338">
    <property type="entry name" value="ZN(II)2CYS6 TRANSCRIPTION FACTOR (EUROFUNG)-RELATED"/>
    <property type="match status" value="1"/>
</dbReference>
<dbReference type="Pfam" id="PF00172">
    <property type="entry name" value="Zn_clus"/>
    <property type="match status" value="1"/>
</dbReference>
<evidence type="ECO:0000313" key="8">
    <source>
        <dbReference type="EMBL" id="RYO99738.1"/>
    </source>
</evidence>
<gene>
    <name evidence="8" type="ORF">DL764_006726</name>
</gene>
<feature type="region of interest" description="Disordered" evidence="6">
    <location>
        <begin position="636"/>
        <end position="668"/>
    </location>
</feature>
<dbReference type="GO" id="GO:0005634">
    <property type="term" value="C:nucleus"/>
    <property type="evidence" value="ECO:0007669"/>
    <property type="project" value="UniProtKB-SubCell"/>
</dbReference>
<dbReference type="PANTHER" id="PTHR47338:SF20">
    <property type="entry name" value="ZN(II)2CYS6 TRANSCRIPTION FACTOR (EUROFUNG)"/>
    <property type="match status" value="1"/>
</dbReference>
<sequence>MRDGRPSTEFTPESDATSGSSPRPSPNQHAFTCIGGPQIRYPEEGSAGRSGWMPGGRSRSHAARACEKCRLSKRKCDKKLPYCDRCLRLNAKCHYTPDPAPANVDPNARSIAMYQPSDLVLGHADLLGAITVSHILSLIAVPKSFLGESELHWRPSVDTYFTYVHPWFTIVNPILFDRQITELPPPQDPPPMVDSQLSPISSGNGDHPVSSERSVSEYRHKQLALLIVAMHLITRMRRTKTGPRPMFDETYRAVKRLLALMFMAYGQNQQPSIELAQCGALMSLYEYGHGQTVTAYRTLAETAAAARILGVRPPGFEDPGAKTGAYGLRIDRAPPAGMAVSAGFHYEYDQDESLSRMEKELRGSLWWGLFILDQFIHKDDSANHLPFLLEAPTDATLLPEAPPTISLESQPRHPMSATVGCTELTPFQLSAKTSSLLHRALRIDKERDPRPDKRPLINTFADLDDELRQTSKALLEQIPRWETVLDCFSVLISALFTLYLPYLPIIEQTPPATLAADVELATAVAALKFACQLSTDISCRVNQHLVGTGTATRREDDPFAVLAAPAGSTCYHVIIAFAGLSRVYPDERERCAEAIAEKFESLRLFSYSSGLTIGALLRVTDEMIRQLEEERGISRSHYLKTPRLPSPQPPSLDENEGMILDSSMSMSY</sequence>
<dbReference type="PROSITE" id="PS00463">
    <property type="entry name" value="ZN2_CY6_FUNGAL_1"/>
    <property type="match status" value="1"/>
</dbReference>
<comment type="subcellular location">
    <subcellularLocation>
        <location evidence="1">Nucleus</location>
    </subcellularLocation>
</comment>
<evidence type="ECO:0000256" key="5">
    <source>
        <dbReference type="ARBA" id="ARBA00023242"/>
    </source>
</evidence>
<keyword evidence="2" id="KW-0479">Metal-binding</keyword>
<keyword evidence="9" id="KW-1185">Reference proteome</keyword>
<keyword evidence="3" id="KW-0805">Transcription regulation</keyword>
<accession>A0A4V1XA00</accession>
<dbReference type="Proteomes" id="UP000293360">
    <property type="component" value="Unassembled WGS sequence"/>
</dbReference>
<dbReference type="SUPFAM" id="SSF57701">
    <property type="entry name" value="Zn2/Cys6 DNA-binding domain"/>
    <property type="match status" value="1"/>
</dbReference>
<feature type="domain" description="Zn(2)-C6 fungal-type" evidence="7">
    <location>
        <begin position="65"/>
        <end position="95"/>
    </location>
</feature>
<dbReference type="CDD" id="cd12148">
    <property type="entry name" value="fungal_TF_MHR"/>
    <property type="match status" value="1"/>
</dbReference>
<keyword evidence="4" id="KW-0804">Transcription</keyword>
<evidence type="ECO:0000313" key="9">
    <source>
        <dbReference type="Proteomes" id="UP000293360"/>
    </source>
</evidence>
<feature type="compositionally biased region" description="Polar residues" evidence="6">
    <location>
        <begin position="8"/>
        <end position="30"/>
    </location>
</feature>
<dbReference type="GO" id="GO:0003677">
    <property type="term" value="F:DNA binding"/>
    <property type="evidence" value="ECO:0007669"/>
    <property type="project" value="InterPro"/>
</dbReference>
<dbReference type="CDD" id="cd00067">
    <property type="entry name" value="GAL4"/>
    <property type="match status" value="1"/>
</dbReference>
<keyword evidence="5" id="KW-0539">Nucleus</keyword>
<organism evidence="8 9">
    <name type="scientific">Monosporascus ibericus</name>
    <dbReference type="NCBI Taxonomy" id="155417"/>
    <lineage>
        <taxon>Eukaryota</taxon>
        <taxon>Fungi</taxon>
        <taxon>Dikarya</taxon>
        <taxon>Ascomycota</taxon>
        <taxon>Pezizomycotina</taxon>
        <taxon>Sordariomycetes</taxon>
        <taxon>Xylariomycetidae</taxon>
        <taxon>Xylariales</taxon>
        <taxon>Xylariales incertae sedis</taxon>
        <taxon>Monosporascus</taxon>
    </lineage>
</organism>
<dbReference type="InterPro" id="IPR036864">
    <property type="entry name" value="Zn2-C6_fun-type_DNA-bd_sf"/>
</dbReference>
<dbReference type="PROSITE" id="PS50048">
    <property type="entry name" value="ZN2_CY6_FUNGAL_2"/>
    <property type="match status" value="1"/>
</dbReference>
<evidence type="ECO:0000256" key="3">
    <source>
        <dbReference type="ARBA" id="ARBA00023015"/>
    </source>
</evidence>